<proteinExistence type="predicted"/>
<evidence type="ECO:0000313" key="2">
    <source>
        <dbReference type="EMBL" id="CAA9306124.1"/>
    </source>
</evidence>
<organism evidence="2">
    <name type="scientific">uncultured Frankineae bacterium</name>
    <dbReference type="NCBI Taxonomy" id="437475"/>
    <lineage>
        <taxon>Bacteria</taxon>
        <taxon>Bacillati</taxon>
        <taxon>Actinomycetota</taxon>
        <taxon>Actinomycetes</taxon>
        <taxon>Frankiales</taxon>
        <taxon>environmental samples</taxon>
    </lineage>
</organism>
<gene>
    <name evidence="2" type="ORF">AVDCRST_MAG07-267</name>
</gene>
<dbReference type="AlphaFoldDB" id="A0A6J4KKR6"/>
<accession>A0A6J4KKR6</accession>
<feature type="region of interest" description="Disordered" evidence="1">
    <location>
        <begin position="1"/>
        <end position="43"/>
    </location>
</feature>
<sequence length="43" mass="4009">MCPSVPDVRGGAVISVPTRGGPPSDAGPVGSPAVPQASPVLAG</sequence>
<protein>
    <submittedName>
        <fullName evidence="2">Uncharacterized protein</fullName>
    </submittedName>
</protein>
<dbReference type="EMBL" id="CADCUB010000009">
    <property type="protein sequence ID" value="CAA9306124.1"/>
    <property type="molecule type" value="Genomic_DNA"/>
</dbReference>
<reference evidence="2" key="1">
    <citation type="submission" date="2020-02" db="EMBL/GenBank/DDBJ databases">
        <authorList>
            <person name="Meier V. D."/>
        </authorList>
    </citation>
    <scope>NUCLEOTIDE SEQUENCE</scope>
    <source>
        <strain evidence="2">AVDCRST_MAG07</strain>
    </source>
</reference>
<evidence type="ECO:0000256" key="1">
    <source>
        <dbReference type="SAM" id="MobiDB-lite"/>
    </source>
</evidence>
<name>A0A6J4KKR6_9ACTN</name>